<dbReference type="PROSITE" id="PS50908">
    <property type="entry name" value="RWD"/>
    <property type="match status" value="1"/>
</dbReference>
<dbReference type="GO" id="GO:0010468">
    <property type="term" value="P:regulation of gene expression"/>
    <property type="evidence" value="ECO:0007669"/>
    <property type="project" value="UniProtKB-ARBA"/>
</dbReference>
<dbReference type="InterPro" id="IPR040213">
    <property type="entry name" value="GIR2-like"/>
</dbReference>
<evidence type="ECO:0000313" key="4">
    <source>
        <dbReference type="EMBL" id="KAF8709521.1"/>
    </source>
</evidence>
<comment type="caution">
    <text evidence="4">The sequence shown here is derived from an EMBL/GenBank/DDBJ whole genome shotgun (WGS) entry which is preliminary data.</text>
</comment>
<dbReference type="SUPFAM" id="SSF54495">
    <property type="entry name" value="UBC-like"/>
    <property type="match status" value="1"/>
</dbReference>
<feature type="compositionally biased region" description="Basic and acidic residues" evidence="2">
    <location>
        <begin position="232"/>
        <end position="257"/>
    </location>
</feature>
<feature type="coiled-coil region" evidence="1">
    <location>
        <begin position="181"/>
        <end position="212"/>
    </location>
</feature>
<dbReference type="InterPro" id="IPR006575">
    <property type="entry name" value="RWD_dom"/>
</dbReference>
<sequence>MSRRTAGLDPWEGWVGCDIFVDAAATRYKPEWRRSNEAIIANSISARTRWSNWQISPRSLYDTQLAQRTTIMSDYKAAIQEEYEVLESIFPDELKKISEDKLQIDVIPEEGQIDSNLKVILGIDYTTNYPDEVPNLSLEPEEGELDEEELESLINGMKAVGEENLGMAMVFTLVTHLREALVEVIQKRIEKEKQLESEKERQLMEAEAARTRGTPVTVVSFSEWRTKFMAEMKEKQDREDDEKLKGLTPKERDEWKKSKSKPTGRQLFEKNRDLATSDANYIEEGVTSVDITQYDRTAARDEEEDDTGLHFSDSD</sequence>
<dbReference type="Gene3D" id="3.10.110.10">
    <property type="entry name" value="Ubiquitin Conjugating Enzyme"/>
    <property type="match status" value="1"/>
</dbReference>
<dbReference type="SMART" id="SM00591">
    <property type="entry name" value="RWD"/>
    <property type="match status" value="1"/>
</dbReference>
<dbReference type="GO" id="GO:0033554">
    <property type="term" value="P:cellular response to stress"/>
    <property type="evidence" value="ECO:0007669"/>
    <property type="project" value="UniProtKB-ARBA"/>
</dbReference>
<dbReference type="GO" id="GO:0051246">
    <property type="term" value="P:regulation of protein metabolic process"/>
    <property type="evidence" value="ECO:0007669"/>
    <property type="project" value="UniProtKB-ARBA"/>
</dbReference>
<protein>
    <submittedName>
        <fullName evidence="4">RWD protein</fullName>
    </submittedName>
</protein>
<name>A0A8H7LTT6_9AGAM</name>
<dbReference type="OrthoDB" id="277175at2759"/>
<proteinExistence type="predicted"/>
<evidence type="ECO:0000313" key="5">
    <source>
        <dbReference type="Proteomes" id="UP000602905"/>
    </source>
</evidence>
<dbReference type="Proteomes" id="UP000602905">
    <property type="component" value="Unassembled WGS sequence"/>
</dbReference>
<evidence type="ECO:0000256" key="2">
    <source>
        <dbReference type="SAM" id="MobiDB-lite"/>
    </source>
</evidence>
<dbReference type="EMBL" id="JACYCD010000048">
    <property type="protein sequence ID" value="KAF8709521.1"/>
    <property type="molecule type" value="Genomic_DNA"/>
</dbReference>
<reference evidence="4" key="1">
    <citation type="submission" date="2020-09" db="EMBL/GenBank/DDBJ databases">
        <title>Comparative genome analyses of four rice-infecting Rhizoctonia solani isolates reveal extensive enrichment of homogalacturonan modification genes.</title>
        <authorList>
            <person name="Lee D.-Y."/>
            <person name="Jeon J."/>
            <person name="Kim K.-T."/>
            <person name="Cheong K."/>
            <person name="Song H."/>
            <person name="Choi G."/>
            <person name="Ko J."/>
            <person name="Opiyo S.O."/>
            <person name="Zuo S."/>
            <person name="Madhav S."/>
            <person name="Lee Y.-H."/>
            <person name="Wang G.-L."/>
        </authorList>
    </citation>
    <scope>NUCLEOTIDE SEQUENCE</scope>
    <source>
        <strain evidence="4">AG1-IA WGL</strain>
    </source>
</reference>
<feature type="region of interest" description="Disordered" evidence="2">
    <location>
        <begin position="232"/>
        <end position="315"/>
    </location>
</feature>
<dbReference type="AlphaFoldDB" id="A0A8H7LTT6"/>
<keyword evidence="1" id="KW-0175">Coiled coil</keyword>
<organism evidence="4 5">
    <name type="scientific">Rhizoctonia solani</name>
    <dbReference type="NCBI Taxonomy" id="456999"/>
    <lineage>
        <taxon>Eukaryota</taxon>
        <taxon>Fungi</taxon>
        <taxon>Dikarya</taxon>
        <taxon>Basidiomycota</taxon>
        <taxon>Agaricomycotina</taxon>
        <taxon>Agaricomycetes</taxon>
        <taxon>Cantharellales</taxon>
        <taxon>Ceratobasidiaceae</taxon>
        <taxon>Rhizoctonia</taxon>
    </lineage>
</organism>
<dbReference type="Pfam" id="PF05773">
    <property type="entry name" value="RWD"/>
    <property type="match status" value="1"/>
</dbReference>
<dbReference type="GO" id="GO:0009893">
    <property type="term" value="P:positive regulation of metabolic process"/>
    <property type="evidence" value="ECO:0007669"/>
    <property type="project" value="UniProtKB-ARBA"/>
</dbReference>
<evidence type="ECO:0000256" key="1">
    <source>
        <dbReference type="SAM" id="Coils"/>
    </source>
</evidence>
<dbReference type="FunFam" id="3.10.110.10:FF:000050">
    <property type="entry name" value="eIF-2-alpha kinase GCN2"/>
    <property type="match status" value="1"/>
</dbReference>
<dbReference type="PANTHER" id="PTHR12292">
    <property type="entry name" value="RWD DOMAIN-CONTAINING PROTEIN"/>
    <property type="match status" value="1"/>
</dbReference>
<accession>A0A8H7LTT6</accession>
<feature type="non-terminal residue" evidence="4">
    <location>
        <position position="315"/>
    </location>
</feature>
<dbReference type="InterPro" id="IPR016135">
    <property type="entry name" value="UBQ-conjugating_enzyme/RWD"/>
</dbReference>
<evidence type="ECO:0000259" key="3">
    <source>
        <dbReference type="PROSITE" id="PS50908"/>
    </source>
</evidence>
<feature type="domain" description="RWD" evidence="3">
    <location>
        <begin position="81"/>
        <end position="184"/>
    </location>
</feature>
<gene>
    <name evidence="4" type="ORF">RHS03_02810</name>
</gene>